<evidence type="ECO:0000256" key="4">
    <source>
        <dbReference type="ARBA" id="ARBA00022989"/>
    </source>
</evidence>
<dbReference type="Pfam" id="PF12704">
    <property type="entry name" value="MacB_PCD"/>
    <property type="match status" value="1"/>
</dbReference>
<dbReference type="RefSeq" id="WP_317704255.1">
    <property type="nucleotide sequence ID" value="NZ_AP024714.1"/>
</dbReference>
<evidence type="ECO:0000259" key="9">
    <source>
        <dbReference type="Pfam" id="PF12704"/>
    </source>
</evidence>
<protein>
    <submittedName>
        <fullName evidence="10">ABC transport system permease protein</fullName>
    </submittedName>
</protein>
<accession>A0AAU9C3N2</accession>
<keyword evidence="4 7" id="KW-1133">Transmembrane helix</keyword>
<feature type="transmembrane region" description="Helical" evidence="7">
    <location>
        <begin position="315"/>
        <end position="348"/>
    </location>
</feature>
<dbReference type="PANTHER" id="PTHR30572:SF4">
    <property type="entry name" value="ABC TRANSPORTER PERMEASE YTRF"/>
    <property type="match status" value="1"/>
</dbReference>
<sequence length="395" mass="42204">MRPADYLRLIFRTLRAYGSRSLLTLSGIAIGIAAVILLTAIGGGVQRFVLAQFTQFGTHLIAVTPGKSQTFGLSGALIGTVRPLTVEDAEVLRRLPQIEGVVPMVMGNVEVEAAGRSRRTTLFGVGPDLPRVWRLPVAAGRFFPPGNRPLAALGATVRRALFGGRPVLGRRLRIGGESYRITAVMQPKGKMLGFDLDDAVYVPVRRALALFNRDGLMEIDLLYRSDADVRRVVDRVRRLLIQRHGREDFTLITQDQMLETLGSVLEVLTLAVAALGGVSLLVGGIGILTLQTVAVAERRAEIGLLRALGARRRQVLLLFLGEALALALAGALLGLLAGLAGAGLIAWQVAEIPARIDWRYALAALGLAGSVGVAAGTIPAWQATRVDPVTSLRGE</sequence>
<feature type="transmembrane region" description="Helical" evidence="7">
    <location>
        <begin position="267"/>
        <end position="294"/>
    </location>
</feature>
<keyword evidence="3 7" id="KW-0812">Transmembrane</keyword>
<dbReference type="GO" id="GO:0022857">
    <property type="term" value="F:transmembrane transporter activity"/>
    <property type="evidence" value="ECO:0007669"/>
    <property type="project" value="TreeGrafter"/>
</dbReference>
<feature type="domain" description="ABC3 transporter permease C-terminal" evidence="8">
    <location>
        <begin position="275"/>
        <end position="388"/>
    </location>
</feature>
<reference evidence="11" key="1">
    <citation type="journal article" date="2024" name="Int. J. Syst. Evol. Microbiol.">
        <title>Methylomarinovum tepidoasis sp. nov., a moderately thermophilic methanotroph of the family Methylothermaceae isolated from a deep-sea hydrothermal field.</title>
        <authorList>
            <person name="Hirayama H."/>
            <person name="Takaki Y."/>
            <person name="Abe M."/>
            <person name="Miyazaki M."/>
            <person name="Uematsu K."/>
            <person name="Matsui Y."/>
            <person name="Takai K."/>
        </authorList>
    </citation>
    <scope>NUCLEOTIDE SEQUENCE [LARGE SCALE GENOMIC DNA]</scope>
    <source>
        <strain evidence="11">IT-9</strain>
    </source>
</reference>
<feature type="transmembrane region" description="Helical" evidence="7">
    <location>
        <begin position="360"/>
        <end position="381"/>
    </location>
</feature>
<dbReference type="Pfam" id="PF02687">
    <property type="entry name" value="FtsX"/>
    <property type="match status" value="1"/>
</dbReference>
<evidence type="ECO:0000259" key="8">
    <source>
        <dbReference type="Pfam" id="PF02687"/>
    </source>
</evidence>
<keyword evidence="11" id="KW-1185">Reference proteome</keyword>
<dbReference type="EMBL" id="AP024714">
    <property type="protein sequence ID" value="BCX81825.1"/>
    <property type="molecule type" value="Genomic_DNA"/>
</dbReference>
<proteinExistence type="inferred from homology"/>
<name>A0AAU9C3N2_9GAMM</name>
<evidence type="ECO:0000256" key="6">
    <source>
        <dbReference type="ARBA" id="ARBA00038076"/>
    </source>
</evidence>
<dbReference type="InterPro" id="IPR050250">
    <property type="entry name" value="Macrolide_Exporter_MacB"/>
</dbReference>
<dbReference type="GO" id="GO:0005886">
    <property type="term" value="C:plasma membrane"/>
    <property type="evidence" value="ECO:0007669"/>
    <property type="project" value="UniProtKB-SubCell"/>
</dbReference>
<evidence type="ECO:0000256" key="7">
    <source>
        <dbReference type="SAM" id="Phobius"/>
    </source>
</evidence>
<organism evidence="10 11">
    <name type="scientific">Methylomarinovum caldicuralii</name>
    <dbReference type="NCBI Taxonomy" id="438856"/>
    <lineage>
        <taxon>Bacteria</taxon>
        <taxon>Pseudomonadati</taxon>
        <taxon>Pseudomonadota</taxon>
        <taxon>Gammaproteobacteria</taxon>
        <taxon>Methylococcales</taxon>
        <taxon>Methylothermaceae</taxon>
        <taxon>Methylomarinovum</taxon>
    </lineage>
</organism>
<comment type="similarity">
    <text evidence="6">Belongs to the ABC-4 integral membrane protein family.</text>
</comment>
<evidence type="ECO:0000256" key="1">
    <source>
        <dbReference type="ARBA" id="ARBA00004651"/>
    </source>
</evidence>
<keyword evidence="5 7" id="KW-0472">Membrane</keyword>
<keyword evidence="2" id="KW-1003">Cell membrane</keyword>
<comment type="subcellular location">
    <subcellularLocation>
        <location evidence="1">Cell membrane</location>
        <topology evidence="1">Multi-pass membrane protein</topology>
    </subcellularLocation>
</comment>
<dbReference type="PANTHER" id="PTHR30572">
    <property type="entry name" value="MEMBRANE COMPONENT OF TRANSPORTER-RELATED"/>
    <property type="match status" value="1"/>
</dbReference>
<evidence type="ECO:0000256" key="3">
    <source>
        <dbReference type="ARBA" id="ARBA00022692"/>
    </source>
</evidence>
<feature type="domain" description="MacB-like periplasmic core" evidence="9">
    <location>
        <begin position="21"/>
        <end position="238"/>
    </location>
</feature>
<dbReference type="Proteomes" id="UP001321825">
    <property type="component" value="Chromosome"/>
</dbReference>
<dbReference type="KEGG" id="mcau:MIT9_P1407"/>
<evidence type="ECO:0000256" key="2">
    <source>
        <dbReference type="ARBA" id="ARBA00022475"/>
    </source>
</evidence>
<feature type="transmembrane region" description="Helical" evidence="7">
    <location>
        <begin position="21"/>
        <end position="45"/>
    </location>
</feature>
<evidence type="ECO:0000313" key="11">
    <source>
        <dbReference type="Proteomes" id="UP001321825"/>
    </source>
</evidence>
<evidence type="ECO:0000256" key="5">
    <source>
        <dbReference type="ARBA" id="ARBA00023136"/>
    </source>
</evidence>
<dbReference type="AlphaFoldDB" id="A0AAU9C3N2"/>
<dbReference type="InterPro" id="IPR025857">
    <property type="entry name" value="MacB_PCD"/>
</dbReference>
<gene>
    <name evidence="10" type="ORF">MIT9_P1407</name>
</gene>
<dbReference type="InterPro" id="IPR003838">
    <property type="entry name" value="ABC3_permease_C"/>
</dbReference>
<evidence type="ECO:0000313" key="10">
    <source>
        <dbReference type="EMBL" id="BCX81825.1"/>
    </source>
</evidence>